<dbReference type="OrthoDB" id="5324744at2759"/>
<evidence type="ECO:0000313" key="3">
    <source>
        <dbReference type="Proteomes" id="UP000018144"/>
    </source>
</evidence>
<feature type="region of interest" description="Disordered" evidence="1">
    <location>
        <begin position="39"/>
        <end position="77"/>
    </location>
</feature>
<keyword evidence="3" id="KW-1185">Reference proteome</keyword>
<dbReference type="Proteomes" id="UP000018144">
    <property type="component" value="Unassembled WGS sequence"/>
</dbReference>
<organism evidence="2 3">
    <name type="scientific">Pyronema omphalodes (strain CBS 100304)</name>
    <name type="common">Pyronema confluens</name>
    <dbReference type="NCBI Taxonomy" id="1076935"/>
    <lineage>
        <taxon>Eukaryota</taxon>
        <taxon>Fungi</taxon>
        <taxon>Dikarya</taxon>
        <taxon>Ascomycota</taxon>
        <taxon>Pezizomycotina</taxon>
        <taxon>Pezizomycetes</taxon>
        <taxon>Pezizales</taxon>
        <taxon>Pyronemataceae</taxon>
        <taxon>Pyronema</taxon>
    </lineage>
</organism>
<dbReference type="EMBL" id="HF935531">
    <property type="protein sequence ID" value="CCX31039.1"/>
    <property type="molecule type" value="Genomic_DNA"/>
</dbReference>
<feature type="region of interest" description="Disordered" evidence="1">
    <location>
        <begin position="552"/>
        <end position="621"/>
    </location>
</feature>
<proteinExistence type="predicted"/>
<feature type="region of interest" description="Disordered" evidence="1">
    <location>
        <begin position="1476"/>
        <end position="1499"/>
    </location>
</feature>
<feature type="compositionally biased region" description="Gly residues" evidence="1">
    <location>
        <begin position="1343"/>
        <end position="1356"/>
    </location>
</feature>
<protein>
    <submittedName>
        <fullName evidence="2">Uncharacterized protein</fullName>
    </submittedName>
</protein>
<feature type="compositionally biased region" description="Low complexity" evidence="1">
    <location>
        <begin position="597"/>
        <end position="621"/>
    </location>
</feature>
<feature type="compositionally biased region" description="Low complexity" evidence="1">
    <location>
        <begin position="571"/>
        <end position="589"/>
    </location>
</feature>
<feature type="region of interest" description="Disordered" evidence="1">
    <location>
        <begin position="715"/>
        <end position="745"/>
    </location>
</feature>
<gene>
    <name evidence="2" type="ORF">PCON_09867</name>
</gene>
<accession>U4LFZ4</accession>
<evidence type="ECO:0000256" key="1">
    <source>
        <dbReference type="SAM" id="MobiDB-lite"/>
    </source>
</evidence>
<reference evidence="2 3" key="1">
    <citation type="journal article" date="2013" name="PLoS Genet.">
        <title>The genome and development-dependent transcriptomes of Pyronema confluens: a window into fungal evolution.</title>
        <authorList>
            <person name="Traeger S."/>
            <person name="Altegoer F."/>
            <person name="Freitag M."/>
            <person name="Gabaldon T."/>
            <person name="Kempken F."/>
            <person name="Kumar A."/>
            <person name="Marcet-Houben M."/>
            <person name="Poggeler S."/>
            <person name="Stajich J.E."/>
            <person name="Nowrousian M."/>
        </authorList>
    </citation>
    <scope>NUCLEOTIDE SEQUENCE [LARGE SCALE GENOMIC DNA]</scope>
    <source>
        <strain evidence="3">CBS 100304</strain>
        <tissue evidence="2">Vegetative mycelium</tissue>
    </source>
</reference>
<feature type="region of interest" description="Disordered" evidence="1">
    <location>
        <begin position="635"/>
        <end position="665"/>
    </location>
</feature>
<evidence type="ECO:0000313" key="2">
    <source>
        <dbReference type="EMBL" id="CCX31039.1"/>
    </source>
</evidence>
<feature type="region of interest" description="Disordered" evidence="1">
    <location>
        <begin position="1321"/>
        <end position="1398"/>
    </location>
</feature>
<sequence>MPRGIMTISQAAAYGPSEFHEDDDESFYLSSAAAPARRSYQPQPISALAGSQPRSHSAEGIRAARSASEPSEAHGAQEAIDARILRNPLHPYHPHRASQLFPLSKHSQFTLHTPLPSVSSYLPPFLAVQETLFLLPSINEIVKNTLERLEQAFAYNSVFFLKTILDLQVLYIPLEAEVPKEAVLDVQHVLEIAAILASRLTRKESDASSPSRELQLRCLISALTLIYRRGVKAVDDNRWSQLLMNITKRDAENEGGRIRGEEETLRRGEQEFLTRYACDLVRGLPSGRPKGKEVTQEAIHFIFATGFINQIHDQPSRKVVDAVFAQITASPSNWHEEMRPIWEECVSCIALQHQATAEAPNEASQQADIITQKIIEKLRYQLEDFFGVCHAISRSEKPTTMEHMMLWDAQRFICGLLDVLAQMVAAFPRNFDMVEDAKAVALELVQTSDRKSFRYKAFEVIINSTIGIGEREYYAAMRDLDLEIEETARASNRARVDLLKAEKREAMEYLEKKTVLSTGAAESMQRRLQSTKPPQTYDEVILLQPQRSSALTLSTAGTWETTTNTDEDEGSVTPVHASPVSPHSKVVPVLGNHRNVSSRSPSPANSSQSGNSQSQSGASYSTEVPIAIELEGCSPRIPQQDPAELDSSEVGAGSEAGATSPSESGCGTLAFSVTSGTIPIELDSVEIVLDDAEAATLSSWNTFLSSEYSSCFSGSESPVLPAPRRSQHRRLPSSSSSKEDPDDAASYQEMSQFFSSGLSIFDDPIEDPYYLTGGALMSSSAAPGSVLSSALSDVSHGSVDTTVPRQSTIRRQSRVRNNRRTFSLQLDAAKSNTRASLLAAQAPEAVFPDSPRHPLHTIGEPLRSPPFLSSHSAPRFVPLPPVNDVTLETFSPPIGPLPDYEQQPTEESYKLSTKESMSVVLSAEARHAIFLQPQGFQVFLLPEQKPRWNWKLVEVLGSTKGRLGTKKKVKEAYVAIAAADRWVATVTAQRVMVHDLADELAVVFEDRLQGWECSCVDISARRIAVGLKKALKGEDIGMLRIYEKRDGLVTIDGEERPRGVKNSWELIQHINIPLDARQMQDAPGFVKLSKDGGFVSVATPKLGYYVTWNILPRAMRVMQISQLKRYQGPDSETLTSVTLFPDARHLLVTTYPVSNPNSALSGAYTESMYPSPAGAPTHRYIHQISSRTSYGCVSPHGSAAAFLSKNGNIWVVPVTYLEDDDNLTSLAFVKSHDKLGGNGLGEKKVEGKVGFDQTGERLVCVDKKGRVLTMAWPTKVTAPVPPLVEGRRGTWGAMGMERGGQAGGMGMGMDRGSLQFGMNSSMRDRGSWQARSWPHQGAQGAPGVPGGNQGGHGNPGNLGSLWERGSVDRGSMHPAFSREGGYNTERRGSAGTQGGMGPLEQRMAIDRQGSWPMHPPMHPLERSGTQATHSTHYTNATHASNGSYGSYGSHASYTIRGSLPGYGGTGMERSVSYGTQASWGQGRPVGQPYGEKSAGDGYW</sequence>
<name>U4LFZ4_PYROM</name>
<feature type="compositionally biased region" description="Low complexity" evidence="1">
    <location>
        <begin position="555"/>
        <end position="564"/>
    </location>
</feature>